<dbReference type="GO" id="GO:0005524">
    <property type="term" value="F:ATP binding"/>
    <property type="evidence" value="ECO:0007669"/>
    <property type="project" value="UniProtKB-UniRule"/>
</dbReference>
<evidence type="ECO:0000256" key="12">
    <source>
        <dbReference type="ARBA" id="ARBA00023146"/>
    </source>
</evidence>
<evidence type="ECO:0000256" key="15">
    <source>
        <dbReference type="HAMAP-Rule" id="MF_02003"/>
    </source>
</evidence>
<keyword evidence="10 15" id="KW-0067">ATP-binding</keyword>
<keyword evidence="12 15" id="KW-0030">Aminoacyl-tRNA synthetase</keyword>
<evidence type="ECO:0000256" key="14">
    <source>
        <dbReference type="ARBA" id="ARBA00048359"/>
    </source>
</evidence>
<accession>A0A511RKC9</accession>
<proteinExistence type="inferred from homology"/>
<comment type="cofactor">
    <cofactor evidence="1 15">
        <name>Zn(2+)</name>
        <dbReference type="ChEBI" id="CHEBI:29105"/>
    </cofactor>
</comment>
<dbReference type="SUPFAM" id="SSF50677">
    <property type="entry name" value="ValRS/IleRS/LeuRS editing domain"/>
    <property type="match status" value="1"/>
</dbReference>
<dbReference type="FunFam" id="3.40.50.620:FF:000075">
    <property type="entry name" value="Isoleucine--tRNA ligase"/>
    <property type="match status" value="1"/>
</dbReference>
<dbReference type="SUPFAM" id="SSF52374">
    <property type="entry name" value="Nucleotidylyl transferase"/>
    <property type="match status" value="1"/>
</dbReference>
<evidence type="ECO:0000256" key="5">
    <source>
        <dbReference type="ARBA" id="ARBA00022490"/>
    </source>
</evidence>
<dbReference type="NCBIfam" id="TIGR00392">
    <property type="entry name" value="ileS"/>
    <property type="match status" value="1"/>
</dbReference>
<dbReference type="SUPFAM" id="SSF47323">
    <property type="entry name" value="Anticodon-binding domain of a subclass of class I aminoacyl-tRNA synthetases"/>
    <property type="match status" value="1"/>
</dbReference>
<dbReference type="InterPro" id="IPR033709">
    <property type="entry name" value="Anticodon_Ile_ABEc"/>
</dbReference>
<dbReference type="GO" id="GO:0008270">
    <property type="term" value="F:zinc ion binding"/>
    <property type="evidence" value="ECO:0007669"/>
    <property type="project" value="UniProtKB-UniRule"/>
</dbReference>
<dbReference type="AlphaFoldDB" id="A0A511RKC9"/>
<dbReference type="EC" id="6.1.1.5" evidence="15"/>
<dbReference type="Proteomes" id="UP000321827">
    <property type="component" value="Unassembled WGS sequence"/>
</dbReference>
<feature type="binding site" evidence="15">
    <location>
        <position position="604"/>
    </location>
    <ligand>
        <name>ATP</name>
        <dbReference type="ChEBI" id="CHEBI:30616"/>
    </ligand>
</feature>
<dbReference type="Pfam" id="PF19302">
    <property type="entry name" value="DUF5915"/>
    <property type="match status" value="1"/>
</dbReference>
<comment type="domain">
    <text evidence="15">IleRS has two distinct active sites: one for aminoacylation and one for editing. The misactivated valine is translocated from the active site to the editing site, which sterically excludes the correctly activated isoleucine. The single editing site contains two valyl binding pockets, one specific for each substrate (Val-AMP or Val-tRNA(Ile)).</text>
</comment>
<dbReference type="PANTHER" id="PTHR42780">
    <property type="entry name" value="SOLEUCYL-TRNA SYNTHETASE"/>
    <property type="match status" value="1"/>
</dbReference>
<dbReference type="Pfam" id="PF00133">
    <property type="entry name" value="tRNA-synt_1"/>
    <property type="match status" value="1"/>
</dbReference>
<evidence type="ECO:0000256" key="6">
    <source>
        <dbReference type="ARBA" id="ARBA00022598"/>
    </source>
</evidence>
<dbReference type="GO" id="GO:0002161">
    <property type="term" value="F:aminoacyl-tRNA deacylase activity"/>
    <property type="evidence" value="ECO:0007669"/>
    <property type="project" value="InterPro"/>
</dbReference>
<keyword evidence="5 15" id="KW-0963">Cytoplasm</keyword>
<evidence type="ECO:0000256" key="13">
    <source>
        <dbReference type="ARBA" id="ARBA00025217"/>
    </source>
</evidence>
<keyword evidence="6 15" id="KW-0436">Ligase</keyword>
<dbReference type="InterPro" id="IPR014729">
    <property type="entry name" value="Rossmann-like_a/b/a_fold"/>
</dbReference>
<dbReference type="Pfam" id="PF08264">
    <property type="entry name" value="Anticodon_1"/>
    <property type="match status" value="1"/>
</dbReference>
<feature type="domain" description="Aminoacyl-tRNA synthetase class Ia" evidence="16">
    <location>
        <begin position="22"/>
        <end position="632"/>
    </location>
</feature>
<comment type="catalytic activity">
    <reaction evidence="14 15">
        <text>tRNA(Ile) + L-isoleucine + ATP = L-isoleucyl-tRNA(Ile) + AMP + diphosphate</text>
        <dbReference type="Rhea" id="RHEA:11060"/>
        <dbReference type="Rhea" id="RHEA-COMP:9666"/>
        <dbReference type="Rhea" id="RHEA-COMP:9695"/>
        <dbReference type="ChEBI" id="CHEBI:30616"/>
        <dbReference type="ChEBI" id="CHEBI:33019"/>
        <dbReference type="ChEBI" id="CHEBI:58045"/>
        <dbReference type="ChEBI" id="CHEBI:78442"/>
        <dbReference type="ChEBI" id="CHEBI:78528"/>
        <dbReference type="ChEBI" id="CHEBI:456215"/>
        <dbReference type="EC" id="6.1.1.5"/>
    </reaction>
</comment>
<feature type="short sequence motif" description="'HIGH' region" evidence="15">
    <location>
        <begin position="52"/>
        <end position="62"/>
    </location>
</feature>
<evidence type="ECO:0000256" key="7">
    <source>
        <dbReference type="ARBA" id="ARBA00022723"/>
    </source>
</evidence>
<evidence type="ECO:0000256" key="11">
    <source>
        <dbReference type="ARBA" id="ARBA00022917"/>
    </source>
</evidence>
<dbReference type="InterPro" id="IPR023586">
    <property type="entry name" value="Ile-tRNA-ligase_type2"/>
</dbReference>
<name>A0A511RKC9_9DEIN</name>
<evidence type="ECO:0000256" key="2">
    <source>
        <dbReference type="ARBA" id="ARBA00004496"/>
    </source>
</evidence>
<dbReference type="EMBL" id="BJXN01000004">
    <property type="protein sequence ID" value="GEM89286.1"/>
    <property type="molecule type" value="Genomic_DNA"/>
</dbReference>
<gene>
    <name evidence="15 18" type="primary">ileS</name>
    <name evidence="18" type="ORF">ODE01S_07200</name>
</gene>
<comment type="subunit">
    <text evidence="4 15">Monomer.</text>
</comment>
<feature type="domain" description="Methionyl/Valyl/Leucyl/Isoleucyl-tRNA synthetase anticodon-binding" evidence="17">
    <location>
        <begin position="687"/>
        <end position="838"/>
    </location>
</feature>
<comment type="caution">
    <text evidence="18">The sequence shown here is derived from an EMBL/GenBank/DDBJ whole genome shotgun (WGS) entry which is preliminary data.</text>
</comment>
<dbReference type="GO" id="GO:0006428">
    <property type="term" value="P:isoleucyl-tRNA aminoacylation"/>
    <property type="evidence" value="ECO:0007669"/>
    <property type="project" value="UniProtKB-UniRule"/>
</dbReference>
<keyword evidence="7 15" id="KW-0479">Metal-binding</keyword>
<organism evidence="18 19">
    <name type="scientific">Oceanithermus desulfurans NBRC 100063</name>
    <dbReference type="NCBI Taxonomy" id="1227550"/>
    <lineage>
        <taxon>Bacteria</taxon>
        <taxon>Thermotogati</taxon>
        <taxon>Deinococcota</taxon>
        <taxon>Deinococci</taxon>
        <taxon>Thermales</taxon>
        <taxon>Thermaceae</taxon>
        <taxon>Oceanithermus</taxon>
    </lineage>
</organism>
<dbReference type="FunFam" id="3.40.50.620:FF:000063">
    <property type="entry name" value="Isoleucine--tRNA ligase"/>
    <property type="match status" value="1"/>
</dbReference>
<evidence type="ECO:0000256" key="10">
    <source>
        <dbReference type="ARBA" id="ARBA00022840"/>
    </source>
</evidence>
<evidence type="ECO:0000259" key="16">
    <source>
        <dbReference type="Pfam" id="PF00133"/>
    </source>
</evidence>
<evidence type="ECO:0000256" key="4">
    <source>
        <dbReference type="ARBA" id="ARBA00011245"/>
    </source>
</evidence>
<evidence type="ECO:0000259" key="17">
    <source>
        <dbReference type="Pfam" id="PF08264"/>
    </source>
</evidence>
<dbReference type="HAMAP" id="MF_02003">
    <property type="entry name" value="Ile_tRNA_synth_type2"/>
    <property type="match status" value="1"/>
</dbReference>
<comment type="function">
    <text evidence="13 15">Catalyzes the attachment of isoleucine to tRNA(Ile). As IleRS can inadvertently accommodate and process structurally similar amino acids such as valine, to avoid such errors it has two additional distinct tRNA(Ile)-dependent editing activities. One activity is designated as 'pretransfer' editing and involves the hydrolysis of activated Val-AMP. The other activity is designated 'posttransfer' editing and involves deacylation of mischarged Val-tRNA(Ile).</text>
</comment>
<protein>
    <recommendedName>
        <fullName evidence="15">Isoleucine--tRNA ligase</fullName>
        <ecNumber evidence="15">6.1.1.5</ecNumber>
    </recommendedName>
    <alternativeName>
        <fullName evidence="15">Isoleucyl-tRNA synthetase</fullName>
        <shortName evidence="15">IleRS</shortName>
    </alternativeName>
</protein>
<dbReference type="CDD" id="cd07961">
    <property type="entry name" value="Anticodon_Ia_Ile_ABEc"/>
    <property type="match status" value="1"/>
</dbReference>
<dbReference type="InterPro" id="IPR002300">
    <property type="entry name" value="aa-tRNA-synth_Ia"/>
</dbReference>
<dbReference type="InterPro" id="IPR013155">
    <property type="entry name" value="M/V/L/I-tRNA-synth_anticd-bd"/>
</dbReference>
<dbReference type="InterPro" id="IPR009080">
    <property type="entry name" value="tRNAsynth_Ia_anticodon-bd"/>
</dbReference>
<dbReference type="GO" id="GO:0004822">
    <property type="term" value="F:isoleucine-tRNA ligase activity"/>
    <property type="evidence" value="ECO:0007669"/>
    <property type="project" value="UniProtKB-UniRule"/>
</dbReference>
<dbReference type="CDD" id="cd00818">
    <property type="entry name" value="IleRS_core"/>
    <property type="match status" value="1"/>
</dbReference>
<dbReference type="Gene3D" id="3.40.50.620">
    <property type="entry name" value="HUPs"/>
    <property type="match status" value="2"/>
</dbReference>
<dbReference type="InterPro" id="IPR009008">
    <property type="entry name" value="Val/Leu/Ile-tRNA-synth_edit"/>
</dbReference>
<evidence type="ECO:0000313" key="19">
    <source>
        <dbReference type="Proteomes" id="UP000321827"/>
    </source>
</evidence>
<feature type="short sequence motif" description="'KMSKS' region" evidence="15">
    <location>
        <begin position="601"/>
        <end position="605"/>
    </location>
</feature>
<dbReference type="Gene3D" id="1.10.730.10">
    <property type="entry name" value="Isoleucyl-tRNA Synthetase, Domain 1"/>
    <property type="match status" value="1"/>
</dbReference>
<keyword evidence="8 15" id="KW-0547">Nucleotide-binding</keyword>
<dbReference type="PRINTS" id="PR00984">
    <property type="entry name" value="TRNASYNTHILE"/>
</dbReference>
<evidence type="ECO:0000256" key="1">
    <source>
        <dbReference type="ARBA" id="ARBA00001947"/>
    </source>
</evidence>
<comment type="similarity">
    <text evidence="3 15">Belongs to the class-I aminoacyl-tRNA synthetase family. IleS type 2 subfamily.</text>
</comment>
<keyword evidence="9 15" id="KW-0862">Zinc</keyword>
<reference evidence="18 19" key="1">
    <citation type="submission" date="2019-07" db="EMBL/GenBank/DDBJ databases">
        <title>Whole genome shotgun sequence of Oceanithermus desulfurans NBRC 100063.</title>
        <authorList>
            <person name="Hosoyama A."/>
            <person name="Uohara A."/>
            <person name="Ohji S."/>
            <person name="Ichikawa N."/>
        </authorList>
    </citation>
    <scope>NUCLEOTIDE SEQUENCE [LARGE SCALE GENOMIC DNA]</scope>
    <source>
        <strain evidence="18 19">NBRC 100063</strain>
    </source>
</reference>
<evidence type="ECO:0000256" key="3">
    <source>
        <dbReference type="ARBA" id="ARBA00007078"/>
    </source>
</evidence>
<keyword evidence="11 15" id="KW-0648">Protein biosynthesis</keyword>
<sequence length="1051" mass="120639">MAEERLFQPVEDVHFPKLEEAVLEFWRTHRIVEKSFAANEGAEQYTFYEGPPTANGRPGVHHAQARSYKDLFPRFKLMQGYHVPRKAGWDTHGLPVELEVEKKLGLGHKREIEAYGIDRFNEACRASVFEYEGEWRKFTERIAFWVDLDDAYRTLDPSYIESVWWSLGELWKKDLLYRDYKVVPYCPRCGTPLSSHEVAQGYAEITDPSVFVRFPLKQPEALGLGGETVSLLVWTTTPWTLPGNAAAALNPDFDYAAFRVGDEVLVLEEGLGRRILGEETEVVRRWKGRELEGLDYTPPFDFVHAETRAWYTVLADYVTKDDGTGIVHQAPAFGAEDMEVARRYGLPVLRTVDDEGKLTVGPWKGLFFREANKEIVRDLRDRGLLLKREDYLHNYPHCWRCKTPLMYYATDTWFIKNTAYKDRLIELNEQINWVPEHIKHGRYGDWLKNLVDWALSRNRYWGTPLPIWVCEDCGKEELIGSFAELERRWGRPLPADFDPHRPHVDAIELTCEGCGGTMKRVPYVIDVWYDSGSMPFAQHHHPFENREVFARSFPADFISEGIDQTRGWFNSLHQLGTMLFDSVAFKNVICHGLMLDEAGLKMSKSRGNVVDPWSIISEFGADALRWYVYVSAPPEANRRFGPNLVRDVVRDYFLTLWNTYKFFVTYANLDRPDLASPPPVAERPEMDRWLVARLQELVRQVTERLEAYDPTGSARALRRFVVEELSQWYVRRNRRRFWKNEDAADREAAYATLWEALVTVTHLTAPFTPYLAEALYQNLVRSVREDAPESVHLARWPRAEAALEDRELVRWMDAVIEVVDLARSARAKSGVKTRIPLPELLVTAPSAEARQGLEHFAAELADELNVKRVRVAEPDETLLSYRVKPNLPKLGPKYGRDLPRLRQALAAADPAQVARAVREGRAVELEDFVLEPDEVLIEATAPEGYVALEKGGYLAALDTRYDEGLYLEGLARELVRALQQARKEMDLHVADRIRVGFEASGRFARALEAYGSRIAEETLALELAAGALPGAFETHIEDAEDGQVRFWIQRV</sequence>
<dbReference type="GO" id="GO:0005737">
    <property type="term" value="C:cytoplasm"/>
    <property type="evidence" value="ECO:0007669"/>
    <property type="project" value="UniProtKB-SubCell"/>
</dbReference>
<dbReference type="InterPro" id="IPR002301">
    <property type="entry name" value="Ile-tRNA-ligase"/>
</dbReference>
<evidence type="ECO:0000256" key="8">
    <source>
        <dbReference type="ARBA" id="ARBA00022741"/>
    </source>
</evidence>
<dbReference type="GO" id="GO:0000049">
    <property type="term" value="F:tRNA binding"/>
    <property type="evidence" value="ECO:0007669"/>
    <property type="project" value="InterPro"/>
</dbReference>
<dbReference type="PANTHER" id="PTHR42780:SF1">
    <property type="entry name" value="ISOLEUCINE--TRNA LIGASE, CYTOPLASMIC"/>
    <property type="match status" value="1"/>
</dbReference>
<comment type="subcellular location">
    <subcellularLocation>
        <location evidence="2 15">Cytoplasm</location>
    </subcellularLocation>
</comment>
<evidence type="ECO:0000256" key="9">
    <source>
        <dbReference type="ARBA" id="ARBA00022833"/>
    </source>
</evidence>
<evidence type="ECO:0000313" key="18">
    <source>
        <dbReference type="EMBL" id="GEM89286.1"/>
    </source>
</evidence>